<dbReference type="MEROPS" id="C25.004"/>
<dbReference type="AlphaFoldDB" id="W4LRT1"/>
<dbReference type="Gene3D" id="3.40.50.1460">
    <property type="match status" value="1"/>
</dbReference>
<dbReference type="SUPFAM" id="SSF52129">
    <property type="entry name" value="Caspase-like"/>
    <property type="match status" value="1"/>
</dbReference>
<evidence type="ECO:0000259" key="2">
    <source>
        <dbReference type="Pfam" id="PF01364"/>
    </source>
</evidence>
<dbReference type="GO" id="GO:0008234">
    <property type="term" value="F:cysteine-type peptidase activity"/>
    <property type="evidence" value="ECO:0007669"/>
    <property type="project" value="InterPro"/>
</dbReference>
<gene>
    <name evidence="3" type="ORF">ETSY2_38750</name>
</gene>
<dbReference type="EMBL" id="AZHX01001712">
    <property type="protein sequence ID" value="ETX00595.1"/>
    <property type="molecule type" value="Genomic_DNA"/>
</dbReference>
<evidence type="ECO:0000256" key="1">
    <source>
        <dbReference type="ARBA" id="ARBA00022729"/>
    </source>
</evidence>
<dbReference type="HOGENOM" id="CLU_830768_0_0_7"/>
<dbReference type="GO" id="GO:0006508">
    <property type="term" value="P:proteolysis"/>
    <property type="evidence" value="ECO:0007669"/>
    <property type="project" value="InterPro"/>
</dbReference>
<evidence type="ECO:0000313" key="3">
    <source>
        <dbReference type="EMBL" id="ETX00595.1"/>
    </source>
</evidence>
<dbReference type="Pfam" id="PF01364">
    <property type="entry name" value="Peptidase_C25"/>
    <property type="match status" value="1"/>
</dbReference>
<evidence type="ECO:0000313" key="4">
    <source>
        <dbReference type="Proteomes" id="UP000019140"/>
    </source>
</evidence>
<keyword evidence="4" id="KW-1185">Reference proteome</keyword>
<feature type="domain" description="Gingipain" evidence="2">
    <location>
        <begin position="2"/>
        <end position="329"/>
    </location>
</feature>
<accession>W4LRT1</accession>
<dbReference type="Gene3D" id="3.40.50.10390">
    <property type="entry name" value="Gingipain r, domain 1"/>
    <property type="match status" value="1"/>
</dbReference>
<name>W4LRT1_9BACT</name>
<organism evidence="3 4">
    <name type="scientific">Candidatus Entotheonella gemina</name>
    <dbReference type="NCBI Taxonomy" id="1429439"/>
    <lineage>
        <taxon>Bacteria</taxon>
        <taxon>Pseudomonadati</taxon>
        <taxon>Nitrospinota/Tectimicrobiota group</taxon>
        <taxon>Candidatus Tectimicrobiota</taxon>
        <taxon>Candidatus Entotheonellia</taxon>
        <taxon>Candidatus Entotheonellales</taxon>
        <taxon>Candidatus Entotheonellaceae</taxon>
        <taxon>Candidatus Entotheonella</taxon>
    </lineage>
</organism>
<comment type="caution">
    <text evidence="3">The sequence shown here is derived from an EMBL/GenBank/DDBJ whole genome shotgun (WGS) entry which is preliminary data.</text>
</comment>
<proteinExistence type="predicted"/>
<sequence>MGLSVAVVEIQDIYDEFNHGIFNPRAIRDFLSYAYHHWTPPAPTYVLLVGDATQDYKDNLRTGTVNFVPSQIIETDLLGETPSDNWFVLVSGDDILPDMLIGRLSVQSVSQAEAVVDKIIRYEQQPPDDTRNTQALLVADDDSPVFEDISEQLAALFPPDYVTHKVYAGDYPPGDPTTEILQYIDDGTILVNYTGHGSVSRWGQWHGGNSILRRSDVTALQNLDQLPIVTVANCLNGFFTGRKTQVSIAEAFLRHPGAGAVAVWAPTALGYPSGQRVLLREFYEAVFQGEPQTLGEATTTAKIASAGQSRTWDELVETFVLFGDPAMRMGIPSR</sequence>
<keyword evidence="1" id="KW-0732">Signal</keyword>
<reference evidence="3 4" key="1">
    <citation type="journal article" date="2014" name="Nature">
        <title>An environmental bacterial taxon with a large and distinct metabolic repertoire.</title>
        <authorList>
            <person name="Wilson M.C."/>
            <person name="Mori T."/>
            <person name="Ruckert C."/>
            <person name="Uria A.R."/>
            <person name="Helf M.J."/>
            <person name="Takada K."/>
            <person name="Gernert C."/>
            <person name="Steffens U.A."/>
            <person name="Heycke N."/>
            <person name="Schmitt S."/>
            <person name="Rinke C."/>
            <person name="Helfrich E.J."/>
            <person name="Brachmann A.O."/>
            <person name="Gurgui C."/>
            <person name="Wakimoto T."/>
            <person name="Kracht M."/>
            <person name="Crusemann M."/>
            <person name="Hentschel U."/>
            <person name="Abe I."/>
            <person name="Matsunaga S."/>
            <person name="Kalinowski J."/>
            <person name="Takeyama H."/>
            <person name="Piel J."/>
        </authorList>
    </citation>
    <scope>NUCLEOTIDE SEQUENCE [LARGE SCALE GENOMIC DNA]</scope>
    <source>
        <strain evidence="4">TSY2</strain>
    </source>
</reference>
<dbReference type="Proteomes" id="UP000019140">
    <property type="component" value="Unassembled WGS sequence"/>
</dbReference>
<protein>
    <recommendedName>
        <fullName evidence="2">Gingipain domain-containing protein</fullName>
    </recommendedName>
</protein>
<dbReference type="InterPro" id="IPR029030">
    <property type="entry name" value="Caspase-like_dom_sf"/>
</dbReference>
<dbReference type="InterPro" id="IPR029031">
    <property type="entry name" value="Gingipain_N_sf"/>
</dbReference>
<dbReference type="InterPro" id="IPR001769">
    <property type="entry name" value="Gingipain"/>
</dbReference>